<dbReference type="PANTHER" id="PTHR34382">
    <property type="entry name" value="PTS SYSTEM N,N'-DIACETYLCHITOBIOSE-SPECIFIC EIIA COMPONENT"/>
    <property type="match status" value="1"/>
</dbReference>
<organism evidence="8 9">
    <name type="scientific">Enterocloster asparagiformis</name>
    <dbReference type="NCBI Taxonomy" id="333367"/>
    <lineage>
        <taxon>Bacteria</taxon>
        <taxon>Bacillati</taxon>
        <taxon>Bacillota</taxon>
        <taxon>Clostridia</taxon>
        <taxon>Lachnospirales</taxon>
        <taxon>Lachnospiraceae</taxon>
        <taxon>Enterocloster</taxon>
    </lineage>
</organism>
<dbReference type="GO" id="GO:0009401">
    <property type="term" value="P:phosphoenolpyruvate-dependent sugar phosphotransferase system"/>
    <property type="evidence" value="ECO:0007669"/>
    <property type="project" value="UniProtKB-KW"/>
</dbReference>
<sequence>MSNVENINLASMNMILSAGNARELYNQSMDCVENGDFTEGERLLARAEQEITEAHKLQTRLLQEAIEEEHPTITVLMVHAQDTIMAVDSEIRLIRRLQKLYRNLACGKEEEG</sequence>
<dbReference type="InterPro" id="IPR036542">
    <property type="entry name" value="PTS_IIA_lac/cel_sf"/>
</dbReference>
<accession>A0A413F9P7</accession>
<dbReference type="GO" id="GO:0046872">
    <property type="term" value="F:metal ion binding"/>
    <property type="evidence" value="ECO:0007669"/>
    <property type="project" value="UniProtKB-KW"/>
</dbReference>
<evidence type="ECO:0000256" key="1">
    <source>
        <dbReference type="ARBA" id="ARBA00022448"/>
    </source>
</evidence>
<dbReference type="AlphaFoldDB" id="A0A413F9P7"/>
<dbReference type="PROSITE" id="PS51095">
    <property type="entry name" value="PTS_EIIA_TYPE_3"/>
    <property type="match status" value="1"/>
</dbReference>
<comment type="caution">
    <text evidence="8">The sequence shown here is derived from an EMBL/GenBank/DDBJ whole genome shotgun (WGS) entry which is preliminary data.</text>
</comment>
<keyword evidence="4" id="KW-0598">Phosphotransferase system</keyword>
<dbReference type="Proteomes" id="UP000283880">
    <property type="component" value="Unassembled WGS sequence"/>
</dbReference>
<keyword evidence="3" id="KW-0808">Transferase</keyword>
<protein>
    <submittedName>
        <fullName evidence="8">PTS lactose/cellobiose transporter subunit IIA</fullName>
    </submittedName>
</protein>
<keyword evidence="6" id="KW-0460">Magnesium</keyword>
<feature type="binding site" evidence="6">
    <location>
        <position position="82"/>
    </location>
    <ligand>
        <name>Mg(2+)</name>
        <dbReference type="ChEBI" id="CHEBI:18420"/>
        <note>ligand shared between all trimeric partners</note>
    </ligand>
</feature>
<evidence type="ECO:0000256" key="4">
    <source>
        <dbReference type="ARBA" id="ARBA00022683"/>
    </source>
</evidence>
<reference evidence="8 9" key="1">
    <citation type="submission" date="2018-08" db="EMBL/GenBank/DDBJ databases">
        <title>A genome reference for cultivated species of the human gut microbiota.</title>
        <authorList>
            <person name="Zou Y."/>
            <person name="Xue W."/>
            <person name="Luo G."/>
        </authorList>
    </citation>
    <scope>NUCLEOTIDE SEQUENCE [LARGE SCALE GENOMIC DNA]</scope>
    <source>
        <strain evidence="8 9">AF04-15</strain>
    </source>
</reference>
<evidence type="ECO:0000256" key="3">
    <source>
        <dbReference type="ARBA" id="ARBA00022679"/>
    </source>
</evidence>
<feature type="active site" description="Tele-phosphohistidine intermediate" evidence="5">
    <location>
        <position position="79"/>
    </location>
</feature>
<proteinExistence type="predicted"/>
<keyword evidence="1" id="KW-0813">Transport</keyword>
<dbReference type="EMBL" id="QSBM01000020">
    <property type="protein sequence ID" value="RGX25181.1"/>
    <property type="molecule type" value="Genomic_DNA"/>
</dbReference>
<dbReference type="RefSeq" id="WP_007707703.1">
    <property type="nucleotide sequence ID" value="NZ_JAWRJJ010000109.1"/>
</dbReference>
<keyword evidence="6" id="KW-0479">Metal-binding</keyword>
<name>A0A413F9P7_9FIRM</name>
<evidence type="ECO:0000256" key="7">
    <source>
        <dbReference type="PROSITE-ProRule" id="PRU00418"/>
    </source>
</evidence>
<dbReference type="OrthoDB" id="389577at2"/>
<comment type="cofactor">
    <cofactor evidence="6">
        <name>Mg(2+)</name>
        <dbReference type="ChEBI" id="CHEBI:18420"/>
    </cofactor>
    <text evidence="6">Binds 1 Mg(2+) ion per trimer.</text>
</comment>
<keyword evidence="2" id="KW-0762">Sugar transport</keyword>
<evidence type="ECO:0000313" key="9">
    <source>
        <dbReference type="Proteomes" id="UP000283880"/>
    </source>
</evidence>
<gene>
    <name evidence="8" type="ORF">DWV29_22180</name>
</gene>
<dbReference type="Pfam" id="PF02255">
    <property type="entry name" value="PTS_IIA"/>
    <property type="match status" value="1"/>
</dbReference>
<dbReference type="PIRSF" id="PIRSF000699">
    <property type="entry name" value="PTS_IILac_III"/>
    <property type="match status" value="1"/>
</dbReference>
<dbReference type="GO" id="GO:0016740">
    <property type="term" value="F:transferase activity"/>
    <property type="evidence" value="ECO:0007669"/>
    <property type="project" value="UniProtKB-KW"/>
</dbReference>
<evidence type="ECO:0000256" key="5">
    <source>
        <dbReference type="PIRSR" id="PIRSR000699-1"/>
    </source>
</evidence>
<dbReference type="InterPro" id="IPR003188">
    <property type="entry name" value="PTS_IIA_lac/cel"/>
</dbReference>
<dbReference type="PANTHER" id="PTHR34382:SF7">
    <property type="entry name" value="PTS SYSTEM N,N'-DIACETYLCHITOBIOSE-SPECIFIC EIIA COMPONENT"/>
    <property type="match status" value="1"/>
</dbReference>
<evidence type="ECO:0000256" key="6">
    <source>
        <dbReference type="PIRSR" id="PIRSR000699-2"/>
    </source>
</evidence>
<feature type="modified residue" description="Phosphohistidine; by HPr" evidence="7">
    <location>
        <position position="79"/>
    </location>
</feature>
<evidence type="ECO:0000256" key="2">
    <source>
        <dbReference type="ARBA" id="ARBA00022597"/>
    </source>
</evidence>
<dbReference type="Gene3D" id="1.20.58.80">
    <property type="entry name" value="Phosphotransferase system, lactose/cellobiose-type IIA subunit"/>
    <property type="match status" value="1"/>
</dbReference>
<dbReference type="SUPFAM" id="SSF46973">
    <property type="entry name" value="Enzyme IIa from lactose specific PTS, IIa-lac"/>
    <property type="match status" value="1"/>
</dbReference>
<evidence type="ECO:0000313" key="8">
    <source>
        <dbReference type="EMBL" id="RGX25181.1"/>
    </source>
</evidence>